<dbReference type="Proteomes" id="UP000015354">
    <property type="component" value="Unassembled WGS sequence"/>
</dbReference>
<dbReference type="AlphaFoldDB" id="S9UXE3"/>
<keyword evidence="1" id="KW-0472">Membrane</keyword>
<comment type="caution">
    <text evidence="2">The sequence shown here is derived from an EMBL/GenBank/DDBJ whole genome shotgun (WGS) entry which is preliminary data.</text>
</comment>
<evidence type="ECO:0000256" key="1">
    <source>
        <dbReference type="SAM" id="Phobius"/>
    </source>
</evidence>
<proteinExistence type="predicted"/>
<keyword evidence="3" id="KW-1185">Reference proteome</keyword>
<sequence>MQLHTLLFYLLVCLLLDICILSSVFTIISLFIFFSCVLVYLYILCSFKQKQSVSLHQKKKMEYIIKNNRFSICFSSFFFLFSLHRC</sequence>
<name>S9UXE3_9TRYP</name>
<organism evidence="2 3">
    <name type="scientific">Strigomonas culicis</name>
    <dbReference type="NCBI Taxonomy" id="28005"/>
    <lineage>
        <taxon>Eukaryota</taxon>
        <taxon>Discoba</taxon>
        <taxon>Euglenozoa</taxon>
        <taxon>Kinetoplastea</taxon>
        <taxon>Metakinetoplastina</taxon>
        <taxon>Trypanosomatida</taxon>
        <taxon>Trypanosomatidae</taxon>
        <taxon>Strigomonadinae</taxon>
        <taxon>Strigomonas</taxon>
    </lineage>
</organism>
<gene>
    <name evidence="2" type="ORF">STCU_12257</name>
</gene>
<accession>S9UXE3</accession>
<protein>
    <submittedName>
        <fullName evidence="2">Uncharacterized protein</fullName>
    </submittedName>
</protein>
<evidence type="ECO:0000313" key="3">
    <source>
        <dbReference type="Proteomes" id="UP000015354"/>
    </source>
</evidence>
<reference evidence="2 3" key="1">
    <citation type="journal article" date="2013" name="PLoS ONE">
        <title>Predicting the Proteins of Angomonas deanei, Strigomonas culicis and Their Respective Endosymbionts Reveals New Aspects of the Trypanosomatidae Family.</title>
        <authorList>
            <person name="Motta M.C."/>
            <person name="Martins A.C."/>
            <person name="de Souza S.S."/>
            <person name="Catta-Preta C.M."/>
            <person name="Silva R."/>
            <person name="Klein C.C."/>
            <person name="de Almeida L.G."/>
            <person name="de Lima Cunha O."/>
            <person name="Ciapina L.P."/>
            <person name="Brocchi M."/>
            <person name="Colabardini A.C."/>
            <person name="de Araujo Lima B."/>
            <person name="Machado C.R."/>
            <person name="de Almeida Soares C.M."/>
            <person name="Probst C.M."/>
            <person name="de Menezes C.B."/>
            <person name="Thompson C.E."/>
            <person name="Bartholomeu D.C."/>
            <person name="Gradia D.F."/>
            <person name="Pavoni D.P."/>
            <person name="Grisard E.C."/>
            <person name="Fantinatti-Garboggini F."/>
            <person name="Marchini F.K."/>
            <person name="Rodrigues-Luiz G.F."/>
            <person name="Wagner G."/>
            <person name="Goldman G.H."/>
            <person name="Fietto J.L."/>
            <person name="Elias M.C."/>
            <person name="Goldman M.H."/>
            <person name="Sagot M.F."/>
            <person name="Pereira M."/>
            <person name="Stoco P.H."/>
            <person name="de Mendonca-Neto R.P."/>
            <person name="Teixeira S.M."/>
            <person name="Maciel T.E."/>
            <person name="de Oliveira Mendes T.A."/>
            <person name="Urmenyi T.P."/>
            <person name="de Souza W."/>
            <person name="Schenkman S."/>
            <person name="de Vasconcelos A.T."/>
        </authorList>
    </citation>
    <scope>NUCLEOTIDE SEQUENCE [LARGE SCALE GENOMIC DNA]</scope>
</reference>
<feature type="transmembrane region" description="Helical" evidence="1">
    <location>
        <begin position="30"/>
        <end position="47"/>
    </location>
</feature>
<evidence type="ECO:0000313" key="2">
    <source>
        <dbReference type="EMBL" id="EPY15200.1"/>
    </source>
</evidence>
<dbReference type="EMBL" id="ATMH01012416">
    <property type="protein sequence ID" value="EPY15200.1"/>
    <property type="molecule type" value="Genomic_DNA"/>
</dbReference>
<keyword evidence="1" id="KW-1133">Transmembrane helix</keyword>
<keyword evidence="1" id="KW-0812">Transmembrane</keyword>